<dbReference type="EnsemblPlants" id="AET7Gv20347800.2">
    <property type="protein sequence ID" value="AET7Gv20347800.2"/>
    <property type="gene ID" value="AET7Gv20347800"/>
</dbReference>
<evidence type="ECO:0000313" key="2">
    <source>
        <dbReference type="EnsemblPlants" id="AET7Gv20347800.2"/>
    </source>
</evidence>
<proteinExistence type="predicted"/>
<reference evidence="2" key="3">
    <citation type="journal article" date="2017" name="Nature">
        <title>Genome sequence of the progenitor of the wheat D genome Aegilops tauschii.</title>
        <authorList>
            <person name="Luo M.C."/>
            <person name="Gu Y.Q."/>
            <person name="Puiu D."/>
            <person name="Wang H."/>
            <person name="Twardziok S.O."/>
            <person name="Deal K.R."/>
            <person name="Huo N."/>
            <person name="Zhu T."/>
            <person name="Wang L."/>
            <person name="Wang Y."/>
            <person name="McGuire P.E."/>
            <person name="Liu S."/>
            <person name="Long H."/>
            <person name="Ramasamy R.K."/>
            <person name="Rodriguez J.C."/>
            <person name="Van S.L."/>
            <person name="Yuan L."/>
            <person name="Wang Z."/>
            <person name="Xia Z."/>
            <person name="Xiao L."/>
            <person name="Anderson O.D."/>
            <person name="Ouyang S."/>
            <person name="Liang Y."/>
            <person name="Zimin A.V."/>
            <person name="Pertea G."/>
            <person name="Qi P."/>
            <person name="Bennetzen J.L."/>
            <person name="Dai X."/>
            <person name="Dawson M.W."/>
            <person name="Muller H.G."/>
            <person name="Kugler K."/>
            <person name="Rivarola-Duarte L."/>
            <person name="Spannagl M."/>
            <person name="Mayer K.F.X."/>
            <person name="Lu F.H."/>
            <person name="Bevan M.W."/>
            <person name="Leroy P."/>
            <person name="Li P."/>
            <person name="You F.M."/>
            <person name="Sun Q."/>
            <person name="Liu Z."/>
            <person name="Lyons E."/>
            <person name="Wicker T."/>
            <person name="Salzberg S.L."/>
            <person name="Devos K.M."/>
            <person name="Dvorak J."/>
        </authorList>
    </citation>
    <scope>NUCLEOTIDE SEQUENCE [LARGE SCALE GENOMIC DNA]</scope>
    <source>
        <strain evidence="2">cv. AL8/78</strain>
    </source>
</reference>
<reference evidence="2" key="4">
    <citation type="submission" date="2019-03" db="UniProtKB">
        <authorList>
            <consortium name="EnsemblPlants"/>
        </authorList>
    </citation>
    <scope>IDENTIFICATION</scope>
</reference>
<feature type="region of interest" description="Disordered" evidence="1">
    <location>
        <begin position="55"/>
        <end position="79"/>
    </location>
</feature>
<name>A0A453QW04_AEGTS</name>
<reference evidence="3" key="1">
    <citation type="journal article" date="2014" name="Science">
        <title>Ancient hybridizations among the ancestral genomes of bread wheat.</title>
        <authorList>
            <consortium name="International Wheat Genome Sequencing Consortium,"/>
            <person name="Marcussen T."/>
            <person name="Sandve S.R."/>
            <person name="Heier L."/>
            <person name="Spannagl M."/>
            <person name="Pfeifer M."/>
            <person name="Jakobsen K.S."/>
            <person name="Wulff B.B."/>
            <person name="Steuernagel B."/>
            <person name="Mayer K.F."/>
            <person name="Olsen O.A."/>
        </authorList>
    </citation>
    <scope>NUCLEOTIDE SEQUENCE [LARGE SCALE GENOMIC DNA]</scope>
    <source>
        <strain evidence="3">cv. AL8/78</strain>
    </source>
</reference>
<dbReference type="Proteomes" id="UP000015105">
    <property type="component" value="Chromosome 7D"/>
</dbReference>
<sequence>RWIGGPPDPTRRPGSVLSPFLFPSRQILITSIAREKKKRSPAAAAAMVCTKCRKTLPPNAPLAPGSANPSTRSRQFLPP</sequence>
<evidence type="ECO:0000313" key="3">
    <source>
        <dbReference type="Proteomes" id="UP000015105"/>
    </source>
</evidence>
<dbReference type="Gramene" id="AET7Gv20347800.2">
    <property type="protein sequence ID" value="AET7Gv20347800.2"/>
    <property type="gene ID" value="AET7Gv20347800"/>
</dbReference>
<dbReference type="AlphaFoldDB" id="A0A453QW04"/>
<keyword evidence="3" id="KW-1185">Reference proteome</keyword>
<organism evidence="2 3">
    <name type="scientific">Aegilops tauschii subsp. strangulata</name>
    <name type="common">Goatgrass</name>
    <dbReference type="NCBI Taxonomy" id="200361"/>
    <lineage>
        <taxon>Eukaryota</taxon>
        <taxon>Viridiplantae</taxon>
        <taxon>Streptophyta</taxon>
        <taxon>Embryophyta</taxon>
        <taxon>Tracheophyta</taxon>
        <taxon>Spermatophyta</taxon>
        <taxon>Magnoliopsida</taxon>
        <taxon>Liliopsida</taxon>
        <taxon>Poales</taxon>
        <taxon>Poaceae</taxon>
        <taxon>BOP clade</taxon>
        <taxon>Pooideae</taxon>
        <taxon>Triticodae</taxon>
        <taxon>Triticeae</taxon>
        <taxon>Triticinae</taxon>
        <taxon>Aegilops</taxon>
    </lineage>
</organism>
<evidence type="ECO:0000256" key="1">
    <source>
        <dbReference type="SAM" id="MobiDB-lite"/>
    </source>
</evidence>
<reference evidence="3" key="2">
    <citation type="journal article" date="2017" name="Nat. Plants">
        <title>The Aegilops tauschii genome reveals multiple impacts of transposons.</title>
        <authorList>
            <person name="Zhao G."/>
            <person name="Zou C."/>
            <person name="Li K."/>
            <person name="Wang K."/>
            <person name="Li T."/>
            <person name="Gao L."/>
            <person name="Zhang X."/>
            <person name="Wang H."/>
            <person name="Yang Z."/>
            <person name="Liu X."/>
            <person name="Jiang W."/>
            <person name="Mao L."/>
            <person name="Kong X."/>
            <person name="Jiao Y."/>
            <person name="Jia J."/>
        </authorList>
    </citation>
    <scope>NUCLEOTIDE SEQUENCE [LARGE SCALE GENOMIC DNA]</scope>
    <source>
        <strain evidence="3">cv. AL8/78</strain>
    </source>
</reference>
<feature type="compositionally biased region" description="Polar residues" evidence="1">
    <location>
        <begin position="67"/>
        <end position="79"/>
    </location>
</feature>
<reference evidence="2" key="5">
    <citation type="journal article" date="2021" name="G3 (Bethesda)">
        <title>Aegilops tauschii genome assembly Aet v5.0 features greater sequence contiguity and improved annotation.</title>
        <authorList>
            <person name="Wang L."/>
            <person name="Zhu T."/>
            <person name="Rodriguez J.C."/>
            <person name="Deal K.R."/>
            <person name="Dubcovsky J."/>
            <person name="McGuire P.E."/>
            <person name="Lux T."/>
            <person name="Spannagl M."/>
            <person name="Mayer K.F.X."/>
            <person name="Baldrich P."/>
            <person name="Meyers B.C."/>
            <person name="Huo N."/>
            <person name="Gu Y.Q."/>
            <person name="Zhou H."/>
            <person name="Devos K.M."/>
            <person name="Bennetzen J.L."/>
            <person name="Unver T."/>
            <person name="Budak H."/>
            <person name="Gulick P.J."/>
            <person name="Galiba G."/>
            <person name="Kalapos B."/>
            <person name="Nelson D.R."/>
            <person name="Li P."/>
            <person name="You F.M."/>
            <person name="Luo M.C."/>
            <person name="Dvorak J."/>
        </authorList>
    </citation>
    <scope>NUCLEOTIDE SEQUENCE [LARGE SCALE GENOMIC DNA]</scope>
    <source>
        <strain evidence="2">cv. AL8/78</strain>
    </source>
</reference>
<protein>
    <submittedName>
        <fullName evidence="2">Uncharacterized protein</fullName>
    </submittedName>
</protein>
<accession>A0A453QW04</accession>